<dbReference type="EMBL" id="QXCT01000002">
    <property type="protein sequence ID" value="MDW9254717.1"/>
    <property type="molecule type" value="Genomic_DNA"/>
</dbReference>
<evidence type="ECO:0000256" key="1">
    <source>
        <dbReference type="SAM" id="MobiDB-lite"/>
    </source>
</evidence>
<organism evidence="2 3">
    <name type="scientific">Burkholderia thailandensis</name>
    <dbReference type="NCBI Taxonomy" id="57975"/>
    <lineage>
        <taxon>Bacteria</taxon>
        <taxon>Pseudomonadati</taxon>
        <taxon>Pseudomonadota</taxon>
        <taxon>Betaproteobacteria</taxon>
        <taxon>Burkholderiales</taxon>
        <taxon>Burkholderiaceae</taxon>
        <taxon>Burkholderia</taxon>
        <taxon>pseudomallei group</taxon>
    </lineage>
</organism>
<evidence type="ECO:0000313" key="3">
    <source>
        <dbReference type="Proteomes" id="UP001272137"/>
    </source>
</evidence>
<dbReference type="Proteomes" id="UP001272137">
    <property type="component" value="Unassembled WGS sequence"/>
</dbReference>
<gene>
    <name evidence="2" type="ORF">C7S16_2898</name>
</gene>
<reference evidence="2" key="1">
    <citation type="submission" date="2018-08" db="EMBL/GenBank/DDBJ databases">
        <title>Identification of Burkholderia cepacia strains that express a Burkholderia pseudomallei-like capsular polysaccharide.</title>
        <authorList>
            <person name="Burtnick M.N."/>
            <person name="Vongsouvath M."/>
            <person name="Newton P."/>
            <person name="Wuthiekanun V."/>
            <person name="Limmathurotsakul D."/>
            <person name="Brett P.J."/>
            <person name="Chantratita N."/>
            <person name="Dance D.A."/>
        </authorList>
    </citation>
    <scope>NUCLEOTIDE SEQUENCE</scope>
    <source>
        <strain evidence="2">SBXCC001</strain>
    </source>
</reference>
<proteinExistence type="predicted"/>
<accession>A0AAW9D0Y2</accession>
<comment type="caution">
    <text evidence="2">The sequence shown here is derived from an EMBL/GenBank/DDBJ whole genome shotgun (WGS) entry which is preliminary data.</text>
</comment>
<name>A0AAW9D0Y2_BURTH</name>
<feature type="compositionally biased region" description="Basic residues" evidence="1">
    <location>
        <begin position="13"/>
        <end position="38"/>
    </location>
</feature>
<feature type="region of interest" description="Disordered" evidence="1">
    <location>
        <begin position="70"/>
        <end position="99"/>
    </location>
</feature>
<feature type="region of interest" description="Disordered" evidence="1">
    <location>
        <begin position="1"/>
        <end position="38"/>
    </location>
</feature>
<dbReference type="AlphaFoldDB" id="A0AAW9D0Y2"/>
<sequence>MKVCVSGLLGRPPTRRASHATRWRRARPRGAARTVRPTRARRISGAAYAARPQSTLSRTISELCIVSEAGSRRCPPPRRRRPPNPRGPAAFLSRWKLQP</sequence>
<protein>
    <submittedName>
        <fullName evidence="2">Thioesterase domain protein</fullName>
    </submittedName>
</protein>
<evidence type="ECO:0000313" key="2">
    <source>
        <dbReference type="EMBL" id="MDW9254717.1"/>
    </source>
</evidence>